<dbReference type="Gene3D" id="1.10.3210.10">
    <property type="entry name" value="Hypothetical protein af1432"/>
    <property type="match status" value="1"/>
</dbReference>
<dbReference type="InterPro" id="IPR003607">
    <property type="entry name" value="HD/PDEase_dom"/>
</dbReference>
<keyword evidence="3" id="KW-1185">Reference proteome</keyword>
<evidence type="ECO:0000313" key="2">
    <source>
        <dbReference type="EMBL" id="KIH76785.1"/>
    </source>
</evidence>
<dbReference type="SUPFAM" id="SSF109604">
    <property type="entry name" value="HD-domain/PDEase-like"/>
    <property type="match status" value="1"/>
</dbReference>
<dbReference type="AlphaFoldDB" id="A0A0C2HPE3"/>
<dbReference type="Proteomes" id="UP000035068">
    <property type="component" value="Unassembled WGS sequence"/>
</dbReference>
<dbReference type="InterPro" id="IPR037522">
    <property type="entry name" value="HD_GYP_dom"/>
</dbReference>
<dbReference type="EMBL" id="JWJD01000002">
    <property type="protein sequence ID" value="KIH76785.1"/>
    <property type="molecule type" value="Genomic_DNA"/>
</dbReference>
<dbReference type="Pfam" id="PF13487">
    <property type="entry name" value="HD_5"/>
    <property type="match status" value="1"/>
</dbReference>
<dbReference type="PANTHER" id="PTHR43155">
    <property type="entry name" value="CYCLIC DI-GMP PHOSPHODIESTERASE PA4108-RELATED"/>
    <property type="match status" value="1"/>
</dbReference>
<reference evidence="2 3" key="1">
    <citation type="submission" date="2014-12" db="EMBL/GenBank/DDBJ databases">
        <title>Genomes of Geoalkalibacter ferrihydriticus and Geoalkalibacter subterraneus, two haloalkaliphilic metal-reducing members of the Geobacteraceae.</title>
        <authorList>
            <person name="Badalamenti J.P."/>
            <person name="Torres C.I."/>
            <person name="Krajmalnik-Brown R."/>
            <person name="Bond D.R."/>
        </authorList>
    </citation>
    <scope>NUCLEOTIDE SEQUENCE [LARGE SCALE GENOMIC DNA]</scope>
    <source>
        <strain evidence="2 3">DSM 17813</strain>
    </source>
</reference>
<name>A0A0C2HPE3_9BACT</name>
<accession>A0A0C2HPE3</accession>
<comment type="caution">
    <text evidence="2">The sequence shown here is derived from an EMBL/GenBank/DDBJ whole genome shotgun (WGS) entry which is preliminary data.</text>
</comment>
<organism evidence="2 3">
    <name type="scientific">Geoalkalibacter ferrihydriticus DSM 17813</name>
    <dbReference type="NCBI Taxonomy" id="1121915"/>
    <lineage>
        <taxon>Bacteria</taxon>
        <taxon>Pseudomonadati</taxon>
        <taxon>Thermodesulfobacteriota</taxon>
        <taxon>Desulfuromonadia</taxon>
        <taxon>Desulfuromonadales</taxon>
        <taxon>Geoalkalibacteraceae</taxon>
        <taxon>Geoalkalibacter</taxon>
    </lineage>
</organism>
<dbReference type="PROSITE" id="PS51832">
    <property type="entry name" value="HD_GYP"/>
    <property type="match status" value="1"/>
</dbReference>
<dbReference type="PANTHER" id="PTHR43155:SF2">
    <property type="entry name" value="CYCLIC DI-GMP PHOSPHODIESTERASE PA4108"/>
    <property type="match status" value="1"/>
</dbReference>
<dbReference type="CDD" id="cd00077">
    <property type="entry name" value="HDc"/>
    <property type="match status" value="1"/>
</dbReference>
<dbReference type="RefSeq" id="WP_040097731.1">
    <property type="nucleotide sequence ID" value="NZ_JWJD01000002.1"/>
</dbReference>
<feature type="domain" description="HD-GYP" evidence="1">
    <location>
        <begin position="135"/>
        <end position="323"/>
    </location>
</feature>
<sequence>MLTHLTSATEDKDYRPIDLGCLHPEISAPCDLFLRVGPRRYTLFARKGLGFSQHHRQNLLETGVQELYIEENDAPVFYRYLKDALTQVVRNPNCPSETKAQFVHAACRDIITRVYSDPRAAFIEQALEVIRPCVDLVVRDDRATRCLVQLTAHDVNTYTHCTNVGIFSIALARIFFGSSSEHDLQNLASGFFLHDLGKCKIPLEILNKPGRLDADEWLVVQQHPRNGYDLLTETGHMTDEARIIILEHHEKDDGSGYPHQMSGRDIHPYARICRIADVYEALTSDRPYHNRHSTYQALKMMKEKILVDMDQDLFEHFLKLFRF</sequence>
<protein>
    <recommendedName>
        <fullName evidence="1">HD-GYP domain-containing protein</fullName>
    </recommendedName>
</protein>
<proteinExistence type="predicted"/>
<dbReference type="SMART" id="SM00471">
    <property type="entry name" value="HDc"/>
    <property type="match status" value="1"/>
</dbReference>
<evidence type="ECO:0000313" key="3">
    <source>
        <dbReference type="Proteomes" id="UP000035068"/>
    </source>
</evidence>
<gene>
    <name evidence="2" type="ORF">GFER_06585</name>
</gene>
<evidence type="ECO:0000259" key="1">
    <source>
        <dbReference type="PROSITE" id="PS51832"/>
    </source>
</evidence>